<name>A0A1J5PSN9_9ZZZZ</name>
<gene>
    <name evidence="1" type="ORF">GALL_477710</name>
</gene>
<accession>A0A1J5PSN9</accession>
<comment type="caution">
    <text evidence="1">The sequence shown here is derived from an EMBL/GenBank/DDBJ whole genome shotgun (WGS) entry which is preliminary data.</text>
</comment>
<protein>
    <submittedName>
        <fullName evidence="1">Uncharacterized protein</fullName>
    </submittedName>
</protein>
<evidence type="ECO:0000313" key="1">
    <source>
        <dbReference type="EMBL" id="OIQ70612.1"/>
    </source>
</evidence>
<organism evidence="1">
    <name type="scientific">mine drainage metagenome</name>
    <dbReference type="NCBI Taxonomy" id="410659"/>
    <lineage>
        <taxon>unclassified sequences</taxon>
        <taxon>metagenomes</taxon>
        <taxon>ecological metagenomes</taxon>
    </lineage>
</organism>
<sequence length="66" mass="6902">MALNHSSMTGPKNRPTSAVPCFCTTNRPTRIPAVMGTIQSLKTGVATPSPSMAERTEIAGVMTLSP</sequence>
<reference evidence="1" key="1">
    <citation type="submission" date="2016-10" db="EMBL/GenBank/DDBJ databases">
        <title>Sequence of Gallionella enrichment culture.</title>
        <authorList>
            <person name="Poehlein A."/>
            <person name="Muehling M."/>
            <person name="Daniel R."/>
        </authorList>
    </citation>
    <scope>NUCLEOTIDE SEQUENCE</scope>
</reference>
<proteinExistence type="predicted"/>
<dbReference type="EMBL" id="MLJW01004115">
    <property type="protein sequence ID" value="OIQ70612.1"/>
    <property type="molecule type" value="Genomic_DNA"/>
</dbReference>
<dbReference type="AlphaFoldDB" id="A0A1J5PSN9"/>